<reference evidence="1 2" key="1">
    <citation type="submission" date="2023-10" db="EMBL/GenBank/DDBJ databases">
        <authorList>
            <person name="Venkata Ramana C."/>
            <person name="Sasikala C."/>
            <person name="Dhurka M."/>
        </authorList>
    </citation>
    <scope>NUCLEOTIDE SEQUENCE [LARGE SCALE GENOMIC DNA]</scope>
    <source>
        <strain evidence="1 2">KCTC 32151</strain>
    </source>
</reference>
<evidence type="ECO:0008006" key="3">
    <source>
        <dbReference type="Google" id="ProtNLM"/>
    </source>
</evidence>
<dbReference type="EMBL" id="JAWLIP010000006">
    <property type="protein sequence ID" value="MDV6227367.1"/>
    <property type="molecule type" value="Genomic_DNA"/>
</dbReference>
<name>A0ABU4AM99_9HYPH</name>
<accession>A0ABU4AM99</accession>
<keyword evidence="2" id="KW-1185">Reference proteome</keyword>
<protein>
    <recommendedName>
        <fullName evidence="3">Outer membrane protein beta-barrel domain-containing protein</fullName>
    </recommendedName>
</protein>
<proteinExistence type="predicted"/>
<comment type="caution">
    <text evidence="1">The sequence shown here is derived from an EMBL/GenBank/DDBJ whole genome shotgun (WGS) entry which is preliminary data.</text>
</comment>
<evidence type="ECO:0000313" key="2">
    <source>
        <dbReference type="Proteomes" id="UP001185659"/>
    </source>
</evidence>
<gene>
    <name evidence="1" type="ORF">R2G56_13800</name>
</gene>
<dbReference type="RefSeq" id="WP_245447819.1">
    <property type="nucleotide sequence ID" value="NZ_JAWLIP010000006.1"/>
</dbReference>
<dbReference type="Proteomes" id="UP001185659">
    <property type="component" value="Unassembled WGS sequence"/>
</dbReference>
<sequence length="245" mass="27390">MLGATEAEIQDQQRWRVIFSPYVWGASLNGTAGVLGYSTDVRMPFHEIFKNLDVGLMGNLEVTNGTFGVYVDGQYVKTSQDEDILDNELALQVINTTLAAGAYYRVYEQELGGATLFGRPRVFAIEPTLGVRWTQIDAKVEVGPMTARRKVQWTDPFIGARMIYDIDDRWNFAAEADIGGFGAGTDFSAHGQAYLGYRTMIRDVPTMFRVGYRVLYQDYDGGDNVSDFKYRVTQHGPVVGLSITF</sequence>
<evidence type="ECO:0000313" key="1">
    <source>
        <dbReference type="EMBL" id="MDV6227367.1"/>
    </source>
</evidence>
<organism evidence="1 2">
    <name type="scientific">Nitratireductor aquimarinus</name>
    <dbReference type="NCBI Taxonomy" id="889300"/>
    <lineage>
        <taxon>Bacteria</taxon>
        <taxon>Pseudomonadati</taxon>
        <taxon>Pseudomonadota</taxon>
        <taxon>Alphaproteobacteria</taxon>
        <taxon>Hyphomicrobiales</taxon>
        <taxon>Phyllobacteriaceae</taxon>
        <taxon>Nitratireductor</taxon>
    </lineage>
</organism>